<dbReference type="Proteomes" id="UP000241538">
    <property type="component" value="Chromosome"/>
</dbReference>
<name>A0AAN1NRL9_9GAMM</name>
<sequence>MNKTYPGQALTLLDPLLSRIVAIVDPKIEVMSGYPANCSAWLTIYYQRKSGKWSYEWYDRTGYRRPTALGSTMECLMREVTDRGASRQEHSMARRVMAELGFFEA</sequence>
<evidence type="ECO:0000313" key="2">
    <source>
        <dbReference type="Proteomes" id="UP000241538"/>
    </source>
</evidence>
<organism evidence="1 2">
    <name type="scientific">Pantoea vagans</name>
    <dbReference type="NCBI Taxonomy" id="470934"/>
    <lineage>
        <taxon>Bacteria</taxon>
        <taxon>Pseudomonadati</taxon>
        <taxon>Pseudomonadota</taxon>
        <taxon>Gammaproteobacteria</taxon>
        <taxon>Enterobacterales</taxon>
        <taxon>Erwiniaceae</taxon>
        <taxon>Pantoea</taxon>
    </lineage>
</organism>
<gene>
    <name evidence="1" type="ORF">C9381_13055</name>
</gene>
<accession>A0AAN1NRL9</accession>
<evidence type="ECO:0000313" key="1">
    <source>
        <dbReference type="EMBL" id="AVV38069.1"/>
    </source>
</evidence>
<proteinExistence type="predicted"/>
<dbReference type="RefSeq" id="WP_033783262.1">
    <property type="nucleotide sequence ID" value="NZ_CP028349.1"/>
</dbReference>
<dbReference type="EMBL" id="CP028349">
    <property type="protein sequence ID" value="AVV38069.1"/>
    <property type="molecule type" value="Genomic_DNA"/>
</dbReference>
<dbReference type="AlphaFoldDB" id="A0AAN1NRL9"/>
<reference evidence="1 2" key="1">
    <citation type="journal article" date="2018" name="Int J Genomics">
        <title>Comparative Genomics Analysis of Plasmid pPV989-94 from a Clinical Isolate of Pantoea vagans PV989.</title>
        <authorList>
            <person name="Xu L."/>
            <person name="Yin M."/>
            <person name="Zhu T."/>
            <person name="Lu J."/>
            <person name="Bao Q."/>
        </authorList>
    </citation>
    <scope>NUCLEOTIDE SEQUENCE [LARGE SCALE GENOMIC DNA]</scope>
    <source>
        <strain evidence="1 2">PV989</strain>
    </source>
</reference>
<protein>
    <submittedName>
        <fullName evidence="1">Uncharacterized protein</fullName>
    </submittedName>
</protein>